<keyword evidence="4" id="KW-1185">Reference proteome</keyword>
<dbReference type="Proteomes" id="UP000215694">
    <property type="component" value="Unassembled WGS sequence"/>
</dbReference>
<dbReference type="Gene3D" id="3.80.10.10">
    <property type="entry name" value="Ribonuclease Inhibitor"/>
    <property type="match status" value="1"/>
</dbReference>
<keyword evidence="2" id="KW-0677">Repeat</keyword>
<dbReference type="InterPro" id="IPR001611">
    <property type="entry name" value="Leu-rich_rpt"/>
</dbReference>
<dbReference type="RefSeq" id="WP_094367645.1">
    <property type="nucleotide sequence ID" value="NZ_NOJY02000007.1"/>
</dbReference>
<evidence type="ECO:0000256" key="2">
    <source>
        <dbReference type="ARBA" id="ARBA00022737"/>
    </source>
</evidence>
<dbReference type="Gene3D" id="2.60.40.10">
    <property type="entry name" value="Immunoglobulins"/>
    <property type="match status" value="1"/>
</dbReference>
<dbReference type="InterPro" id="IPR032675">
    <property type="entry name" value="LRR_dom_sf"/>
</dbReference>
<accession>A0A371J6N1</accession>
<gene>
    <name evidence="3" type="ORF">CHL78_005355</name>
</gene>
<evidence type="ECO:0000313" key="4">
    <source>
        <dbReference type="Proteomes" id="UP000215694"/>
    </source>
</evidence>
<protein>
    <recommendedName>
        <fullName evidence="5">Leucine-rich repeat domain-containing protein</fullName>
    </recommendedName>
</protein>
<dbReference type="SUPFAM" id="SSF49478">
    <property type="entry name" value="Cna protein B-type domain"/>
    <property type="match status" value="1"/>
</dbReference>
<dbReference type="PROSITE" id="PS51450">
    <property type="entry name" value="LRR"/>
    <property type="match status" value="2"/>
</dbReference>
<dbReference type="GO" id="GO:0005737">
    <property type="term" value="C:cytoplasm"/>
    <property type="evidence" value="ECO:0007669"/>
    <property type="project" value="TreeGrafter"/>
</dbReference>
<comment type="caution">
    <text evidence="3">The sequence shown here is derived from an EMBL/GenBank/DDBJ whole genome shotgun (WGS) entry which is preliminary data.</text>
</comment>
<reference evidence="3 4" key="1">
    <citation type="journal article" date="2017" name="Genome Announc.">
        <title>Draft Genome Sequence of Romboutsia weinsteinii sp. nov. Strain CCRI-19649(T) Isolated from Surface Water.</title>
        <authorList>
            <person name="Maheux A.F."/>
            <person name="Boudreau D.K."/>
            <person name="Berube E."/>
            <person name="Boissinot M."/>
            <person name="Cantin P."/>
            <person name="Raymond F."/>
            <person name="Corbeil J."/>
            <person name="Omar R.F."/>
            <person name="Bergeron M.G."/>
        </authorList>
    </citation>
    <scope>NUCLEOTIDE SEQUENCE [LARGE SCALE GENOMIC DNA]</scope>
    <source>
        <strain evidence="3 4">CCRI-19649</strain>
    </source>
</reference>
<dbReference type="PANTHER" id="PTHR15454">
    <property type="entry name" value="NISCHARIN RELATED"/>
    <property type="match status" value="1"/>
</dbReference>
<organism evidence="3 4">
    <name type="scientific">Romboutsia weinsteinii</name>
    <dbReference type="NCBI Taxonomy" id="2020949"/>
    <lineage>
        <taxon>Bacteria</taxon>
        <taxon>Bacillati</taxon>
        <taxon>Bacillota</taxon>
        <taxon>Clostridia</taxon>
        <taxon>Peptostreptococcales</taxon>
        <taxon>Peptostreptococcaceae</taxon>
        <taxon>Romboutsia</taxon>
    </lineage>
</organism>
<dbReference type="SUPFAM" id="SSF52075">
    <property type="entry name" value="Outer arm dynein light chain 1"/>
    <property type="match status" value="1"/>
</dbReference>
<dbReference type="InterPro" id="IPR013783">
    <property type="entry name" value="Ig-like_fold"/>
</dbReference>
<evidence type="ECO:0000313" key="3">
    <source>
        <dbReference type="EMBL" id="RDY28328.1"/>
    </source>
</evidence>
<dbReference type="EMBL" id="NOJY02000007">
    <property type="protein sequence ID" value="RDY28328.1"/>
    <property type="molecule type" value="Genomic_DNA"/>
</dbReference>
<evidence type="ECO:0008006" key="5">
    <source>
        <dbReference type="Google" id="ProtNLM"/>
    </source>
</evidence>
<dbReference type="AlphaFoldDB" id="A0A371J6N1"/>
<sequence length="367" mass="41725">MAENNNVIEDWISKDLKFALASTYNKSEEKITKQFLSTLKEIDLSYKNIEDIRGIQFAFNALKLNLSKNNISDVSYLGILYKLTDLDLSDNKIKDVSFLVNMKKLKSIGLECNNISYIPSLNNLKNLALINVSNNKIQDLSFIKTICTHNVKVIASDQCVLLNSVVVDYGEDFTFKPNILWDEHTPVLYDNVQVDGEYSKLETDERPSLLYSISQMIVKNICSNCIIKADFYHEVNFFKSGILSGILIQPILIKLSTASFGIEKLKKSKITGCIYGCLSLSISSDREETPNNQFLENKLITLIDSNGNKFYKFTKEKGEYSFDDLSAGRYTVLFPFISDYEYTTPSLCICNLKDGFNLEINSTLRKK</sequence>
<dbReference type="OrthoDB" id="1748887at2"/>
<dbReference type="PANTHER" id="PTHR15454:SF56">
    <property type="entry name" value="PROTEIN PHOSPHATASE 1 REGULATORY SUBUNIT 7-RELATED"/>
    <property type="match status" value="1"/>
</dbReference>
<evidence type="ECO:0000256" key="1">
    <source>
        <dbReference type="ARBA" id="ARBA00022614"/>
    </source>
</evidence>
<proteinExistence type="predicted"/>
<name>A0A371J6N1_9FIRM</name>
<keyword evidence="1" id="KW-0433">Leucine-rich repeat</keyword>